<keyword evidence="4 8" id="KW-0317">Glutathione biosynthesis</keyword>
<dbReference type="NCBIfam" id="TIGR01434">
    <property type="entry name" value="glu_cys_ligase"/>
    <property type="match status" value="1"/>
</dbReference>
<dbReference type="GO" id="GO:0004357">
    <property type="term" value="F:glutamate-cysteine ligase activity"/>
    <property type="evidence" value="ECO:0007669"/>
    <property type="project" value="UniProtKB-UniRule"/>
</dbReference>
<comment type="pathway">
    <text evidence="1 8 9">Sulfur metabolism; glutathione biosynthesis; glutathione from L-cysteine and L-glutamate: step 1/2.</text>
</comment>
<evidence type="ECO:0000256" key="3">
    <source>
        <dbReference type="ARBA" id="ARBA00022598"/>
    </source>
</evidence>
<dbReference type="UniPathway" id="UPA00142">
    <property type="reaction ID" value="UER00209"/>
</dbReference>
<dbReference type="InterPro" id="IPR006334">
    <property type="entry name" value="Glut_cys_ligase"/>
</dbReference>
<evidence type="ECO:0000256" key="4">
    <source>
        <dbReference type="ARBA" id="ARBA00022684"/>
    </source>
</evidence>
<gene>
    <name evidence="8" type="primary">gshA</name>
    <name evidence="11" type="ORF">SAMN02949497_3228</name>
</gene>
<evidence type="ECO:0000256" key="5">
    <source>
        <dbReference type="ARBA" id="ARBA00022741"/>
    </source>
</evidence>
<dbReference type="GO" id="GO:0005524">
    <property type="term" value="F:ATP binding"/>
    <property type="evidence" value="ECO:0007669"/>
    <property type="project" value="UniProtKB-KW"/>
</dbReference>
<comment type="similarity">
    <text evidence="2 8">Belongs to the glutamate--cysteine ligase type 1 family. Type 1 subfamily.</text>
</comment>
<keyword evidence="12" id="KW-1185">Reference proteome</keyword>
<name>A0A1Y6D4R6_9GAMM</name>
<dbReference type="InterPro" id="IPR014746">
    <property type="entry name" value="Gln_synth/guanido_kin_cat_dom"/>
</dbReference>
<evidence type="ECO:0000256" key="8">
    <source>
        <dbReference type="HAMAP-Rule" id="MF_00578"/>
    </source>
</evidence>
<dbReference type="GO" id="GO:0005829">
    <property type="term" value="C:cytosol"/>
    <property type="evidence" value="ECO:0007669"/>
    <property type="project" value="TreeGrafter"/>
</dbReference>
<protein>
    <recommendedName>
        <fullName evidence="8">Glutamate--cysteine ligase</fullName>
        <ecNumber evidence="8">6.3.2.2</ecNumber>
    </recommendedName>
    <alternativeName>
        <fullName evidence="8">Gamma-ECS</fullName>
        <shortName evidence="8">GCS</shortName>
    </alternativeName>
    <alternativeName>
        <fullName evidence="8">Gamma-glutamylcysteine synthetase</fullName>
    </alternativeName>
</protein>
<dbReference type="SUPFAM" id="SSF55931">
    <property type="entry name" value="Glutamine synthetase/guanido kinase"/>
    <property type="match status" value="1"/>
</dbReference>
<keyword evidence="5 8" id="KW-0547">Nucleotide-binding</keyword>
<reference evidence="11 12" key="1">
    <citation type="submission" date="2016-12" db="EMBL/GenBank/DDBJ databases">
        <authorList>
            <person name="Song W.-J."/>
            <person name="Kurnit D.M."/>
        </authorList>
    </citation>
    <scope>NUCLEOTIDE SEQUENCE [LARGE SCALE GENOMIC DNA]</scope>
    <source>
        <strain evidence="11 12">175</strain>
    </source>
</reference>
<dbReference type="EC" id="6.3.2.2" evidence="8"/>
<dbReference type="HAMAP" id="MF_00578">
    <property type="entry name" value="Glu_cys_ligase"/>
    <property type="match status" value="1"/>
</dbReference>
<dbReference type="AlphaFoldDB" id="A0A1Y6D4R6"/>
<dbReference type="Pfam" id="PF04262">
    <property type="entry name" value="Glu_cys_ligase"/>
    <property type="match status" value="1"/>
</dbReference>
<evidence type="ECO:0000256" key="2">
    <source>
        <dbReference type="ARBA" id="ARBA00008772"/>
    </source>
</evidence>
<feature type="domain" description="Glutamate--cysteine ligase" evidence="10">
    <location>
        <begin position="10"/>
        <end position="382"/>
    </location>
</feature>
<dbReference type="Gene3D" id="3.30.590.20">
    <property type="match status" value="1"/>
</dbReference>
<accession>A0A1Y6D4R6</accession>
<evidence type="ECO:0000256" key="9">
    <source>
        <dbReference type="RuleBase" id="RU004391"/>
    </source>
</evidence>
<dbReference type="EMBL" id="FXAM01000001">
    <property type="protein sequence ID" value="SMF95853.1"/>
    <property type="molecule type" value="Genomic_DNA"/>
</dbReference>
<evidence type="ECO:0000259" key="10">
    <source>
        <dbReference type="Pfam" id="PF04262"/>
    </source>
</evidence>
<dbReference type="RefSeq" id="WP_254899392.1">
    <property type="nucleotide sequence ID" value="NZ_FXAM01000001.1"/>
</dbReference>
<dbReference type="InterPro" id="IPR007370">
    <property type="entry name" value="Glu_cys_ligase"/>
</dbReference>
<evidence type="ECO:0000256" key="7">
    <source>
        <dbReference type="ARBA" id="ARBA00048819"/>
    </source>
</evidence>
<organism evidence="11 12">
    <name type="scientific">Methylomagnum ishizawai</name>
    <dbReference type="NCBI Taxonomy" id="1760988"/>
    <lineage>
        <taxon>Bacteria</taxon>
        <taxon>Pseudomonadati</taxon>
        <taxon>Pseudomonadota</taxon>
        <taxon>Gammaproteobacteria</taxon>
        <taxon>Methylococcales</taxon>
        <taxon>Methylococcaceae</taxon>
        <taxon>Methylomagnum</taxon>
    </lineage>
</organism>
<dbReference type="STRING" id="1760988.SAMN02949497_3228"/>
<dbReference type="GO" id="GO:0046872">
    <property type="term" value="F:metal ion binding"/>
    <property type="evidence" value="ECO:0007669"/>
    <property type="project" value="TreeGrafter"/>
</dbReference>
<evidence type="ECO:0000313" key="12">
    <source>
        <dbReference type="Proteomes" id="UP000192923"/>
    </source>
</evidence>
<keyword evidence="3 8" id="KW-0436">Ligase</keyword>
<evidence type="ECO:0000313" key="11">
    <source>
        <dbReference type="EMBL" id="SMF95853.1"/>
    </source>
</evidence>
<proteinExistence type="inferred from homology"/>
<keyword evidence="6 8" id="KW-0067">ATP-binding</keyword>
<dbReference type="GO" id="GO:0006750">
    <property type="term" value="P:glutathione biosynthetic process"/>
    <property type="evidence" value="ECO:0007669"/>
    <property type="project" value="UniProtKB-UniRule"/>
</dbReference>
<dbReference type="PANTHER" id="PTHR38761">
    <property type="entry name" value="GLUTAMATE--CYSTEINE LIGASE"/>
    <property type="match status" value="1"/>
</dbReference>
<sequence>MNSGHETRLDRLGQAGQHHLLRSGLKGLEKESLRMSPAGKLAQTPHPKALGSALTHPSITTDYSEALIELITPPSPDAATALGQLEDLHTFVYRHLGDEFLLANSMPCGIAGDDSIPIARYGTSNIGQMKHVYRRGLAYRYGRAMQVIAGLHFNYSVDEDLWPALQKLAGNTDPLAQFIADGYFGAVRNVHRHVWLPIYLFGSSPAVSKSFFAGREQIAAAFPEFDAGTLFRPYATSLRMSDIGYRNDSQASLDISFDKLDDYVASLTAAIGQPYPEYERIGIKVDGEYRQLNANILQIENEYYSSVRPKQVARSGEKPTLALKRRGVRYLELRCMDLGWRSPVGVGLDELRFLEIFMLYCVLADSPFLSVAEKAEASRNSLAVACCGRTPGFRLFRAGAEVPLKDWAYEILGGMRAVAKALDGHDPERPYARCLDAKEASIADPDKTPSALLLEEMSGNRESYEEYTLRLSRRHAATLRDRPLSAETLRRFTREAEASWEEQRRVEAADRVSFDEYIQAYFAQAGG</sequence>
<evidence type="ECO:0000256" key="6">
    <source>
        <dbReference type="ARBA" id="ARBA00022840"/>
    </source>
</evidence>
<comment type="catalytic activity">
    <reaction evidence="7 8 9">
        <text>L-cysteine + L-glutamate + ATP = gamma-L-glutamyl-L-cysteine + ADP + phosphate + H(+)</text>
        <dbReference type="Rhea" id="RHEA:13285"/>
        <dbReference type="ChEBI" id="CHEBI:15378"/>
        <dbReference type="ChEBI" id="CHEBI:29985"/>
        <dbReference type="ChEBI" id="CHEBI:30616"/>
        <dbReference type="ChEBI" id="CHEBI:35235"/>
        <dbReference type="ChEBI" id="CHEBI:43474"/>
        <dbReference type="ChEBI" id="CHEBI:58173"/>
        <dbReference type="ChEBI" id="CHEBI:456216"/>
        <dbReference type="EC" id="6.3.2.2"/>
    </reaction>
</comment>
<dbReference type="Proteomes" id="UP000192923">
    <property type="component" value="Unassembled WGS sequence"/>
</dbReference>
<dbReference type="PANTHER" id="PTHR38761:SF1">
    <property type="entry name" value="GLUTAMATE--CYSTEINE LIGASE"/>
    <property type="match status" value="1"/>
</dbReference>
<evidence type="ECO:0000256" key="1">
    <source>
        <dbReference type="ARBA" id="ARBA00005006"/>
    </source>
</evidence>